<sequence>MTLPRKTPTVPPTVRFIGAAVCRVAKSLRQKSILLLLLLLLHDDATHGMQIYPQQARCPATRRATESREVATAATASRHLLDPTTALPALVAANRGLQQPSTSISSLLLLRGGNAVPRSHDINSQVRVSVVTATGVKCLDRQWELLLPSSSTIEEVQHALQQMLQPPPPLTLLRLLHGGRLLSRDETLQQLMQADAFTASAASEDDAASFSPAAAVRTHSKRAVSLIWDIAIPPAPDPDTPGDAPGSSVHSSNICSDSEEIAAYIAAGDTAGRIAALLQQEADILAREGAPSNASVGSTPGQDQKLSAVAAAAINRAAYGGSDDPLQSSEELSATVQTLQKSVEPHEQKLQHREGEEVEFFPSSPRTLGDYVKRQLLLQVQGRGWRIFRHLLPSAAAALLEDAEPIPLDQQEERDSSCLALDLWPFMRVQQQWNCFCRGASVTLRSLHMGCSCVLLAVLPCCLRRSKLHPRWRKGGHGGNYLLTKERQAATKVGQPQQCAISLVKVDHHVFWLESYVLLHHYGQQYPSKCTLTSSSPRSGAPCILDFFLGNQLHVEGPYFLFL</sequence>
<gene>
    <name evidence="4" type="ORF">cyc_03616</name>
</gene>
<accession>A0A1D3D9Q7</accession>
<feature type="region of interest" description="Disordered" evidence="1">
    <location>
        <begin position="234"/>
        <end position="253"/>
    </location>
</feature>
<feature type="signal peptide" evidence="2">
    <location>
        <begin position="1"/>
        <end position="48"/>
    </location>
</feature>
<evidence type="ECO:0000256" key="1">
    <source>
        <dbReference type="SAM" id="MobiDB-lite"/>
    </source>
</evidence>
<dbReference type="AlphaFoldDB" id="A0A1D3D9Q7"/>
<name>A0A1D3D9Q7_9EIME</name>
<evidence type="ECO:0000313" key="5">
    <source>
        <dbReference type="Proteomes" id="UP000095192"/>
    </source>
</evidence>
<dbReference type="InParanoid" id="A0A1D3D9Q7"/>
<keyword evidence="2" id="KW-0732">Signal</keyword>
<organism evidence="4 5">
    <name type="scientific">Cyclospora cayetanensis</name>
    <dbReference type="NCBI Taxonomy" id="88456"/>
    <lineage>
        <taxon>Eukaryota</taxon>
        <taxon>Sar</taxon>
        <taxon>Alveolata</taxon>
        <taxon>Apicomplexa</taxon>
        <taxon>Conoidasida</taxon>
        <taxon>Coccidia</taxon>
        <taxon>Eucoccidiorida</taxon>
        <taxon>Eimeriorina</taxon>
        <taxon>Eimeriidae</taxon>
        <taxon>Cyclospora</taxon>
    </lineage>
</organism>
<feature type="chain" id="PRO_5008914275" description="Ubiquitin-like domain-containing protein" evidence="2">
    <location>
        <begin position="49"/>
        <end position="563"/>
    </location>
</feature>
<feature type="domain" description="Ubiquitin-like" evidence="3">
    <location>
        <begin position="126"/>
        <end position="191"/>
    </location>
</feature>
<dbReference type="EMBL" id="JROU02000173">
    <property type="protein sequence ID" value="OEH80179.1"/>
    <property type="molecule type" value="Genomic_DNA"/>
</dbReference>
<comment type="caution">
    <text evidence="4">The sequence shown here is derived from an EMBL/GenBank/DDBJ whole genome shotgun (WGS) entry which is preliminary data.</text>
</comment>
<dbReference type="InterPro" id="IPR000626">
    <property type="entry name" value="Ubiquitin-like_dom"/>
</dbReference>
<protein>
    <recommendedName>
        <fullName evidence="3">Ubiquitin-like domain-containing protein</fullName>
    </recommendedName>
</protein>
<dbReference type="PROSITE" id="PS50053">
    <property type="entry name" value="UBIQUITIN_2"/>
    <property type="match status" value="1"/>
</dbReference>
<evidence type="ECO:0000259" key="3">
    <source>
        <dbReference type="PROSITE" id="PS50053"/>
    </source>
</evidence>
<proteinExistence type="predicted"/>
<evidence type="ECO:0000313" key="4">
    <source>
        <dbReference type="EMBL" id="OEH80179.1"/>
    </source>
</evidence>
<dbReference type="VEuPathDB" id="ToxoDB:cyc_03616"/>
<keyword evidence="5" id="KW-1185">Reference proteome</keyword>
<dbReference type="Proteomes" id="UP000095192">
    <property type="component" value="Unassembled WGS sequence"/>
</dbReference>
<evidence type="ECO:0000256" key="2">
    <source>
        <dbReference type="SAM" id="SignalP"/>
    </source>
</evidence>
<reference evidence="4 5" key="1">
    <citation type="journal article" date="2016" name="BMC Genomics">
        <title>Comparative genomics reveals Cyclospora cayetanensis possesses coccidia-like metabolism and invasion components but unique surface antigens.</title>
        <authorList>
            <person name="Liu S."/>
            <person name="Wang L."/>
            <person name="Zheng H."/>
            <person name="Xu Z."/>
            <person name="Roellig D.M."/>
            <person name="Li N."/>
            <person name="Frace M.A."/>
            <person name="Tang K."/>
            <person name="Arrowood M.J."/>
            <person name="Moss D.M."/>
            <person name="Zhang L."/>
            <person name="Feng Y."/>
            <person name="Xiao L."/>
        </authorList>
    </citation>
    <scope>NUCLEOTIDE SEQUENCE [LARGE SCALE GENOMIC DNA]</scope>
    <source>
        <strain evidence="4 5">CHN_HEN01</strain>
    </source>
</reference>